<feature type="modified residue" description="4-aspartylphosphate" evidence="5">
    <location>
        <position position="893"/>
    </location>
</feature>
<dbReference type="SUPFAM" id="SSF55874">
    <property type="entry name" value="ATPase domain of HSP90 chaperone/DNA topoisomerase II/histidine kinase"/>
    <property type="match status" value="1"/>
</dbReference>
<dbReference type="SMART" id="SM00387">
    <property type="entry name" value="HATPase_c"/>
    <property type="match status" value="1"/>
</dbReference>
<dbReference type="InterPro" id="IPR005467">
    <property type="entry name" value="His_kinase_dom"/>
</dbReference>
<dbReference type="Gene3D" id="3.30.565.10">
    <property type="entry name" value="Histidine kinase-like ATPase, C-terminal domain"/>
    <property type="match status" value="1"/>
</dbReference>
<dbReference type="CDD" id="cd00130">
    <property type="entry name" value="PAS"/>
    <property type="match status" value="1"/>
</dbReference>
<dbReference type="CDD" id="cd17546">
    <property type="entry name" value="REC_hyHK_CKI1_RcsC-like"/>
    <property type="match status" value="1"/>
</dbReference>
<dbReference type="Pfam" id="PF02518">
    <property type="entry name" value="HATPase_c"/>
    <property type="match status" value="1"/>
</dbReference>
<dbReference type="InterPro" id="IPR036890">
    <property type="entry name" value="HATPase_C_sf"/>
</dbReference>
<keyword evidence="10" id="KW-0547">Nucleotide-binding</keyword>
<evidence type="ECO:0000256" key="1">
    <source>
        <dbReference type="ARBA" id="ARBA00000085"/>
    </source>
</evidence>
<dbReference type="SUPFAM" id="SSF55785">
    <property type="entry name" value="PYP-like sensor domain (PAS domain)"/>
    <property type="match status" value="2"/>
</dbReference>
<gene>
    <name evidence="10" type="ORF">MM239_09860</name>
</gene>
<dbReference type="CDD" id="cd16922">
    <property type="entry name" value="HATPase_EvgS-ArcB-TorS-like"/>
    <property type="match status" value="1"/>
</dbReference>
<dbReference type="Pfam" id="PF00072">
    <property type="entry name" value="Response_reg"/>
    <property type="match status" value="1"/>
</dbReference>
<feature type="transmembrane region" description="Helical" evidence="6">
    <location>
        <begin position="20"/>
        <end position="39"/>
    </location>
</feature>
<evidence type="ECO:0000256" key="4">
    <source>
        <dbReference type="ARBA" id="ARBA00023012"/>
    </source>
</evidence>
<proteinExistence type="predicted"/>
<sequence length="969" mass="110491">MKKEAQASHTKNYSEAYRWFVGAGFIIVFLIIFLAYNFFDALSDSQVKAKHQFLSKQVELAAKDVQSQFSITFDDLMFFVNTLDPAVHVEGAKELVALEGRTRRVFNNHRNIVDTLIINYADRTVSYHFDAKNNFIKTVHDDDSPFWENSRHIVFGNSVNSISIVAIIDLDRFINNRLGNYYLGLSSEKLLYANGKVLGISDYTTVENFTFESKLYSEIDNDIRQGFKGSYQGSIQIENQRKSIEALIHQYPFTLYPLTDSLSVIFVQDKAVITSGVFENYIYLLGILVVLLLIVILTLFRFIKNAQIANQTLTRNTEKISELFRQQNLLLQESRGFIYFQDGQRVMTEVSSEVQDVLGYDQHDFLQNYRNYFSQEDFESLDALIKSAIAAKKESISFEFNFQKSSGEWIRARVFERLVYDKAMNFAGIVGICTDIQDKYLAEQEQIKSNQRLTSIMQGLPDNILICDYAGEILDYYVQDQVLFTVPMSTIVGRKMAEVLPESVENLLHKGFETVISTGKLVTLEFETLMQSGKKIFEMRLFKLDDERLISLARNITGQKLWEKGLQEAMEAAEQANKAKTEFLANMSHEIRTPMNGLLGIISLMESTSLDEQQVKYLRVIKDSGNALTSIINDILDYSKIEAGMMSLDISKFDLKEEVLKIVDIFNGLVKEKDIHLRYSFEEFIPNYVQMDKLKLGQILFNLIGNAIKFTPNGGEIEISVTGEVFLERNVMLNFSIRDSGIGISDDKIEALKMPFVQADNSNTREYKGTGLGLAISEKLIMLMGGELEIESELGVGSTFSFNVFGTIWHDQFQLHADEVKLDYQEGELESFDWVNMANEHPMSILLVEDNETNLKFMRMLMNELGYDIEIAKNGLEGVLAVQDRDFDLIFMDIQMPKMNGLEATEQIRNMKGKSTIPIIGLSANAFHEDINNAISIGMNGYLTKPVQVMEIALTIKKHYELKTKSDIN</sequence>
<dbReference type="InterPro" id="IPR011006">
    <property type="entry name" value="CheY-like_superfamily"/>
</dbReference>
<dbReference type="Proteomes" id="UP001165489">
    <property type="component" value="Unassembled WGS sequence"/>
</dbReference>
<dbReference type="NCBIfam" id="TIGR00229">
    <property type="entry name" value="sensory_box"/>
    <property type="match status" value="1"/>
</dbReference>
<keyword evidence="10" id="KW-0067">ATP-binding</keyword>
<dbReference type="RefSeq" id="WP_241348020.1">
    <property type="nucleotide sequence ID" value="NZ_JAKZGP010000021.1"/>
</dbReference>
<evidence type="ECO:0000256" key="5">
    <source>
        <dbReference type="PROSITE-ProRule" id="PRU00169"/>
    </source>
</evidence>
<dbReference type="PROSITE" id="PS50110">
    <property type="entry name" value="RESPONSE_REGULATORY"/>
    <property type="match status" value="1"/>
</dbReference>
<dbReference type="InterPro" id="IPR000014">
    <property type="entry name" value="PAS"/>
</dbReference>
<dbReference type="Pfam" id="PF00512">
    <property type="entry name" value="HisKA"/>
    <property type="match status" value="1"/>
</dbReference>
<dbReference type="Gene3D" id="1.10.287.130">
    <property type="match status" value="1"/>
</dbReference>
<evidence type="ECO:0000313" key="10">
    <source>
        <dbReference type="EMBL" id="MCH7409699.1"/>
    </source>
</evidence>
<keyword evidence="3 5" id="KW-0597">Phosphoprotein</keyword>
<comment type="catalytic activity">
    <reaction evidence="1">
        <text>ATP + protein L-histidine = ADP + protein N-phospho-L-histidine.</text>
        <dbReference type="EC" id="2.7.13.3"/>
    </reaction>
</comment>
<feature type="domain" description="Histidine kinase" evidence="7">
    <location>
        <begin position="586"/>
        <end position="808"/>
    </location>
</feature>
<dbReference type="CDD" id="cd00082">
    <property type="entry name" value="HisKA"/>
    <property type="match status" value="1"/>
</dbReference>
<dbReference type="SUPFAM" id="SSF52172">
    <property type="entry name" value="CheY-like"/>
    <property type="match status" value="1"/>
</dbReference>
<accession>A0ABS9V014</accession>
<reference evidence="10" key="1">
    <citation type="submission" date="2022-03" db="EMBL/GenBank/DDBJ databases">
        <title>De novo assembled genomes of Belliella spp. (Cyclobacteriaceae) strains.</title>
        <authorList>
            <person name="Szabo A."/>
            <person name="Korponai K."/>
            <person name="Felfoldi T."/>
        </authorList>
    </citation>
    <scope>NUCLEOTIDE SEQUENCE</scope>
    <source>
        <strain evidence="10">DSM 111904</strain>
    </source>
</reference>
<keyword evidence="6" id="KW-1133">Transmembrane helix</keyword>
<dbReference type="InterPro" id="IPR003661">
    <property type="entry name" value="HisK_dim/P_dom"/>
</dbReference>
<feature type="domain" description="PAS" evidence="9">
    <location>
        <begin position="330"/>
        <end position="392"/>
    </location>
</feature>
<dbReference type="InterPro" id="IPR036097">
    <property type="entry name" value="HisK_dim/P_sf"/>
</dbReference>
<evidence type="ECO:0000259" key="7">
    <source>
        <dbReference type="PROSITE" id="PS50109"/>
    </source>
</evidence>
<dbReference type="EC" id="2.7.13.3" evidence="2"/>
<evidence type="ECO:0000259" key="8">
    <source>
        <dbReference type="PROSITE" id="PS50110"/>
    </source>
</evidence>
<feature type="transmembrane region" description="Helical" evidence="6">
    <location>
        <begin position="281"/>
        <end position="303"/>
    </location>
</feature>
<name>A0ABS9V014_9BACT</name>
<dbReference type="SUPFAM" id="SSF47384">
    <property type="entry name" value="Homodimeric domain of signal transducing histidine kinase"/>
    <property type="match status" value="1"/>
</dbReference>
<dbReference type="PROSITE" id="PS50112">
    <property type="entry name" value="PAS"/>
    <property type="match status" value="1"/>
</dbReference>
<dbReference type="PROSITE" id="PS50109">
    <property type="entry name" value="HIS_KIN"/>
    <property type="match status" value="1"/>
</dbReference>
<comment type="caution">
    <text evidence="10">The sequence shown here is derived from an EMBL/GenBank/DDBJ whole genome shotgun (WGS) entry which is preliminary data.</text>
</comment>
<dbReference type="InterPro" id="IPR004358">
    <property type="entry name" value="Sig_transdc_His_kin-like_C"/>
</dbReference>
<keyword evidence="6" id="KW-0812">Transmembrane</keyword>
<dbReference type="Gene3D" id="3.40.50.2300">
    <property type="match status" value="1"/>
</dbReference>
<dbReference type="InterPro" id="IPR035965">
    <property type="entry name" value="PAS-like_dom_sf"/>
</dbReference>
<evidence type="ECO:0000256" key="3">
    <source>
        <dbReference type="ARBA" id="ARBA00022553"/>
    </source>
</evidence>
<dbReference type="PRINTS" id="PR00344">
    <property type="entry name" value="BCTRLSENSOR"/>
</dbReference>
<dbReference type="Pfam" id="PF08447">
    <property type="entry name" value="PAS_3"/>
    <property type="match status" value="1"/>
</dbReference>
<dbReference type="InterPro" id="IPR013655">
    <property type="entry name" value="PAS_fold_3"/>
</dbReference>
<keyword evidence="11" id="KW-1185">Reference proteome</keyword>
<dbReference type="SMART" id="SM00091">
    <property type="entry name" value="PAS"/>
    <property type="match status" value="2"/>
</dbReference>
<protein>
    <recommendedName>
        <fullName evidence="2">histidine kinase</fullName>
        <ecNumber evidence="2">2.7.13.3</ecNumber>
    </recommendedName>
</protein>
<feature type="domain" description="Response regulatory" evidence="8">
    <location>
        <begin position="844"/>
        <end position="960"/>
    </location>
</feature>
<dbReference type="GO" id="GO:0005524">
    <property type="term" value="F:ATP binding"/>
    <property type="evidence" value="ECO:0007669"/>
    <property type="project" value="UniProtKB-KW"/>
</dbReference>
<dbReference type="Gene3D" id="3.30.450.20">
    <property type="entry name" value="PAS domain"/>
    <property type="match status" value="2"/>
</dbReference>
<evidence type="ECO:0000313" key="11">
    <source>
        <dbReference type="Proteomes" id="UP001165489"/>
    </source>
</evidence>
<dbReference type="InterPro" id="IPR001789">
    <property type="entry name" value="Sig_transdc_resp-reg_receiver"/>
</dbReference>
<dbReference type="SMART" id="SM00388">
    <property type="entry name" value="HisKA"/>
    <property type="match status" value="1"/>
</dbReference>
<evidence type="ECO:0000259" key="9">
    <source>
        <dbReference type="PROSITE" id="PS50112"/>
    </source>
</evidence>
<keyword evidence="6" id="KW-0472">Membrane</keyword>
<dbReference type="PANTHER" id="PTHR45339:SF1">
    <property type="entry name" value="HYBRID SIGNAL TRANSDUCTION HISTIDINE KINASE J"/>
    <property type="match status" value="1"/>
</dbReference>
<dbReference type="SMART" id="SM00086">
    <property type="entry name" value="PAC"/>
    <property type="match status" value="1"/>
</dbReference>
<dbReference type="SMART" id="SM00448">
    <property type="entry name" value="REC"/>
    <property type="match status" value="1"/>
</dbReference>
<dbReference type="InterPro" id="IPR003594">
    <property type="entry name" value="HATPase_dom"/>
</dbReference>
<dbReference type="InterPro" id="IPR001610">
    <property type="entry name" value="PAC"/>
</dbReference>
<dbReference type="PANTHER" id="PTHR45339">
    <property type="entry name" value="HYBRID SIGNAL TRANSDUCTION HISTIDINE KINASE J"/>
    <property type="match status" value="1"/>
</dbReference>
<evidence type="ECO:0000256" key="2">
    <source>
        <dbReference type="ARBA" id="ARBA00012438"/>
    </source>
</evidence>
<dbReference type="EMBL" id="JAKZGP010000021">
    <property type="protein sequence ID" value="MCH7409699.1"/>
    <property type="molecule type" value="Genomic_DNA"/>
</dbReference>
<keyword evidence="4" id="KW-0902">Two-component regulatory system</keyword>
<organism evidence="10 11">
    <name type="scientific">Belliella filtrata</name>
    <dbReference type="NCBI Taxonomy" id="2923435"/>
    <lineage>
        <taxon>Bacteria</taxon>
        <taxon>Pseudomonadati</taxon>
        <taxon>Bacteroidota</taxon>
        <taxon>Cytophagia</taxon>
        <taxon>Cytophagales</taxon>
        <taxon>Cyclobacteriaceae</taxon>
        <taxon>Belliella</taxon>
    </lineage>
</organism>
<evidence type="ECO:0000256" key="6">
    <source>
        <dbReference type="SAM" id="Phobius"/>
    </source>
</evidence>